<dbReference type="AlphaFoldDB" id="A0A1M5IDK5"/>
<dbReference type="InterPro" id="IPR050097">
    <property type="entry name" value="Ferredoxin-NADP_redctase_2"/>
</dbReference>
<evidence type="ECO:0000256" key="2">
    <source>
        <dbReference type="ARBA" id="ARBA00023002"/>
    </source>
</evidence>
<evidence type="ECO:0000313" key="5">
    <source>
        <dbReference type="EMBL" id="SHG26000.1"/>
    </source>
</evidence>
<dbReference type="PANTHER" id="PTHR48105">
    <property type="entry name" value="THIOREDOXIN REDUCTASE 1-RELATED-RELATED"/>
    <property type="match status" value="1"/>
</dbReference>
<accession>A0A1M5IDK5</accession>
<evidence type="ECO:0000256" key="1">
    <source>
        <dbReference type="ARBA" id="ARBA00022630"/>
    </source>
</evidence>
<sequence length="575" mass="60441">MSGEREACLLVVTRDDDVRGTTTAELTRRYGGDYEVRSCASPEEAAATLTGDGPPVAVLLGGFGDADPDGLAELRALHTRTPGAVSVALVRWGAWDTARPIFDALTVGQLDRWLTAPQVRGDEEFHRLVTEVLEEWSSRRSGGFQAVRVIGEQWSPRSQQLRDSFSRNRIPLGFLDAGSRAGAEALAALGLTEPRLPVVSIRFTREPVVLQDPTDLEIADAFGLFTPLDADVVSDVLVLGSGPAGLGASVYAASEGLSTLVVEGEAIGGQAGTSSLIRNYPGFPTGISGSRLAFSAYQQAWAFGARFHFMRQGSGLETTADGLHRVALSDGTTACARTVVVATGASWRRLGVPELEALTGRGVFYGAAVTEAPAMRGRHVFVVGGGNSAGQAAVYLAGYADRVTVLVRRATLTETMSDYLIRELEALPRVDIRYRVQVTGGSGTDFLESVVLGDLDTGEETTEEGVLFVLIGSEPRTDWLAGTLARDRWGFLLTGSALLADGVTPAWPLERPPAPLETSTPGVFAAGDVRAGSVKRVASAVGEGALVVTLVHAHLAAMRAAEGSGAQVSAPAARG</sequence>
<feature type="domain" description="FAD/NAD(P)-binding" evidence="4">
    <location>
        <begin position="235"/>
        <end position="544"/>
    </location>
</feature>
<dbReference type="PRINTS" id="PR00469">
    <property type="entry name" value="PNDRDTASEII"/>
</dbReference>
<dbReference type="PRINTS" id="PR00368">
    <property type="entry name" value="FADPNR"/>
</dbReference>
<evidence type="ECO:0000256" key="3">
    <source>
        <dbReference type="ARBA" id="ARBA00048132"/>
    </source>
</evidence>
<dbReference type="Pfam" id="PF07992">
    <property type="entry name" value="Pyr_redox_2"/>
    <property type="match status" value="1"/>
</dbReference>
<dbReference type="STRING" id="1070870.SAMN05444351_2013"/>
<evidence type="ECO:0000259" key="4">
    <source>
        <dbReference type="Pfam" id="PF07992"/>
    </source>
</evidence>
<dbReference type="InterPro" id="IPR036188">
    <property type="entry name" value="FAD/NAD-bd_sf"/>
</dbReference>
<comment type="catalytic activity">
    <reaction evidence="3">
        <text>[thioredoxin]-dithiol + NADP(+) = [thioredoxin]-disulfide + NADPH + H(+)</text>
        <dbReference type="Rhea" id="RHEA:20345"/>
        <dbReference type="Rhea" id="RHEA-COMP:10698"/>
        <dbReference type="Rhea" id="RHEA-COMP:10700"/>
        <dbReference type="ChEBI" id="CHEBI:15378"/>
        <dbReference type="ChEBI" id="CHEBI:29950"/>
        <dbReference type="ChEBI" id="CHEBI:50058"/>
        <dbReference type="ChEBI" id="CHEBI:57783"/>
        <dbReference type="ChEBI" id="CHEBI:58349"/>
        <dbReference type="EC" id="1.8.1.9"/>
    </reaction>
</comment>
<dbReference type="Proteomes" id="UP000184471">
    <property type="component" value="Unassembled WGS sequence"/>
</dbReference>
<reference evidence="5 6" key="1">
    <citation type="submission" date="2016-11" db="EMBL/GenBank/DDBJ databases">
        <authorList>
            <person name="Jaros S."/>
            <person name="Januszkiewicz K."/>
            <person name="Wedrychowicz H."/>
        </authorList>
    </citation>
    <scope>NUCLEOTIDE SEQUENCE [LARGE SCALE GENOMIC DNA]</scope>
    <source>
        <strain evidence="5 6">DSM 45408</strain>
    </source>
</reference>
<dbReference type="InterPro" id="IPR023753">
    <property type="entry name" value="FAD/NAD-binding_dom"/>
</dbReference>
<gene>
    <name evidence="5" type="ORF">SAMN05444351_2013</name>
</gene>
<dbReference type="Gene3D" id="3.50.50.60">
    <property type="entry name" value="FAD/NAD(P)-binding domain"/>
    <property type="match status" value="2"/>
</dbReference>
<proteinExistence type="predicted"/>
<dbReference type="RefSeq" id="WP_073420022.1">
    <property type="nucleotide sequence ID" value="NZ_FQVX01000002.1"/>
</dbReference>
<dbReference type="SUPFAM" id="SSF51905">
    <property type="entry name" value="FAD/NAD(P)-binding domain"/>
    <property type="match status" value="1"/>
</dbReference>
<dbReference type="GO" id="GO:0004791">
    <property type="term" value="F:thioredoxin-disulfide reductase (NADPH) activity"/>
    <property type="evidence" value="ECO:0007669"/>
    <property type="project" value="UniProtKB-EC"/>
</dbReference>
<protein>
    <submittedName>
        <fullName evidence="5">Thioredoxin reductase (NADPH)</fullName>
    </submittedName>
</protein>
<organism evidence="5 6">
    <name type="scientific">Geodermatophilus nigrescens</name>
    <dbReference type="NCBI Taxonomy" id="1070870"/>
    <lineage>
        <taxon>Bacteria</taxon>
        <taxon>Bacillati</taxon>
        <taxon>Actinomycetota</taxon>
        <taxon>Actinomycetes</taxon>
        <taxon>Geodermatophilales</taxon>
        <taxon>Geodermatophilaceae</taxon>
        <taxon>Geodermatophilus</taxon>
    </lineage>
</organism>
<keyword evidence="1" id="KW-0285">Flavoprotein</keyword>
<name>A0A1M5IDK5_9ACTN</name>
<dbReference type="OrthoDB" id="109585at2"/>
<evidence type="ECO:0000313" key="6">
    <source>
        <dbReference type="Proteomes" id="UP000184471"/>
    </source>
</evidence>
<keyword evidence="6" id="KW-1185">Reference proteome</keyword>
<dbReference type="EMBL" id="FQVX01000002">
    <property type="protein sequence ID" value="SHG26000.1"/>
    <property type="molecule type" value="Genomic_DNA"/>
</dbReference>
<keyword evidence="2" id="KW-0560">Oxidoreductase</keyword>